<dbReference type="GeneID" id="857617"/>
<evidence type="ECO:0000313" key="1">
    <source>
        <dbReference type="EMBL" id="CAC27104.1"/>
    </source>
</evidence>
<name>Q9AVW7_GUITH</name>
<organism evidence="1 2">
    <name type="scientific">Guillardia theta</name>
    <name type="common">Cryptophyte</name>
    <name type="synonym">Cryptomonas phi</name>
    <dbReference type="NCBI Taxonomy" id="55529"/>
    <lineage>
        <taxon>Eukaryota</taxon>
        <taxon>Cryptophyceae</taxon>
        <taxon>Pyrenomonadales</taxon>
        <taxon>Geminigeraceae</taxon>
        <taxon>Guillardia</taxon>
    </lineage>
</organism>
<protein>
    <submittedName>
        <fullName evidence="1">Uncharacterized protein</fullName>
    </submittedName>
</protein>
<dbReference type="GO" id="GO:0000428">
    <property type="term" value="C:DNA-directed RNA polymerase complex"/>
    <property type="evidence" value="ECO:0007669"/>
    <property type="project" value="UniProtKB-KW"/>
</dbReference>
<sequence>MLKLREIMIILKKNNISKTDISSIRFFMELCYSLSLKLFYSMKNFDINLTKCVNLPFKKDAIVKNLTRKFSNIITNKYEDFIKKKKLNSMIFLKNIKKKKKFKEKRIILKTLFFPF</sequence>
<dbReference type="EMBL" id="AJ010592">
    <property type="protein sequence ID" value="CAC27104.1"/>
    <property type="molecule type" value="Genomic_DNA"/>
</dbReference>
<accession>Q9AVW7</accession>
<dbReference type="RefSeq" id="XP_001713320.1">
    <property type="nucleotide sequence ID" value="XM_001713268.1"/>
</dbReference>
<proteinExistence type="predicted"/>
<dbReference type="AlphaFoldDB" id="Q9AVW7"/>
<reference evidence="1 2" key="1">
    <citation type="journal article" date="2001" name="Nature">
        <title>The highly reduced genome of an enslaved algal nucleus.</title>
        <authorList>
            <person name="Douglas S."/>
            <person name="Zauner S."/>
            <person name="Fraunholz M."/>
            <person name="Beaton M."/>
            <person name="Penny S."/>
            <person name="Deng L."/>
            <person name="Wu X."/>
            <person name="Reith M."/>
            <person name="Cavalier-Smith T."/>
            <person name="Maier U."/>
        </authorList>
    </citation>
    <scope>NUCLEOTIDE SEQUENCE [LARGE SCALE GENOMIC DNA]</scope>
</reference>
<dbReference type="Proteomes" id="UP000242167">
    <property type="component" value="Nucleomorph 2"/>
</dbReference>
<evidence type="ECO:0000313" key="2">
    <source>
        <dbReference type="Proteomes" id="UP000242167"/>
    </source>
</evidence>